<dbReference type="PANTHER" id="PTHR10658:SF54">
    <property type="entry name" value="CYTOPLASMIC PHOSPHATIDYLINOSITOL TRANSFER PROTEIN 1"/>
    <property type="match status" value="1"/>
</dbReference>
<keyword evidence="2" id="KW-0445">Lipid transport</keyword>
<evidence type="ECO:0000313" key="10">
    <source>
        <dbReference type="Proteomes" id="UP000094527"/>
    </source>
</evidence>
<evidence type="ECO:0000256" key="1">
    <source>
        <dbReference type="ARBA" id="ARBA00022448"/>
    </source>
</evidence>
<evidence type="ECO:0000256" key="5">
    <source>
        <dbReference type="ARBA" id="ARBA00068698"/>
    </source>
</evidence>
<dbReference type="Pfam" id="PF02121">
    <property type="entry name" value="IP_trans"/>
    <property type="match status" value="1"/>
</dbReference>
<dbReference type="OrthoDB" id="10053061at2759"/>
<evidence type="ECO:0000256" key="4">
    <source>
        <dbReference type="ARBA" id="ARBA00061154"/>
    </source>
</evidence>
<dbReference type="GO" id="GO:0005737">
    <property type="term" value="C:cytoplasm"/>
    <property type="evidence" value="ECO:0007669"/>
    <property type="project" value="UniProtKB-ARBA"/>
</dbReference>
<dbReference type="InterPro" id="IPR055261">
    <property type="entry name" value="PI_transfer_N"/>
</dbReference>
<evidence type="ECO:0000313" key="9">
    <source>
        <dbReference type="EMBL" id="ODM93664.1"/>
    </source>
</evidence>
<dbReference type="InterPro" id="IPR023393">
    <property type="entry name" value="START-like_dom_sf"/>
</dbReference>
<dbReference type="InterPro" id="IPR001666">
    <property type="entry name" value="PI_transfer"/>
</dbReference>
<comment type="caution">
    <text evidence="9">The sequence shown here is derived from an EMBL/GenBank/DDBJ whole genome shotgun (WGS) entry which is preliminary data.</text>
</comment>
<dbReference type="AlphaFoldDB" id="A0A1D2MLD6"/>
<evidence type="ECO:0000256" key="3">
    <source>
        <dbReference type="ARBA" id="ARBA00023121"/>
    </source>
</evidence>
<evidence type="ECO:0000259" key="8">
    <source>
        <dbReference type="Pfam" id="PF02121"/>
    </source>
</evidence>
<comment type="similarity">
    <text evidence="4">Belongs to the PtdIns transfer protein family. PI transfer class IIB subfamily.</text>
</comment>
<dbReference type="GO" id="GO:0008526">
    <property type="term" value="F:phosphatidylinositol transfer activity"/>
    <property type="evidence" value="ECO:0007669"/>
    <property type="project" value="TreeGrafter"/>
</dbReference>
<evidence type="ECO:0000256" key="6">
    <source>
        <dbReference type="ARBA" id="ARBA00082927"/>
    </source>
</evidence>
<name>A0A1D2MLD6_ORCCI</name>
<keyword evidence="10" id="KW-1185">Reference proteome</keyword>
<dbReference type="PANTHER" id="PTHR10658">
    <property type="entry name" value="PHOSPHATIDYLINOSITOL TRANSFER PROTEIN"/>
    <property type="match status" value="1"/>
</dbReference>
<dbReference type="PRINTS" id="PR00391">
    <property type="entry name" value="PITRANSFER"/>
</dbReference>
<feature type="region of interest" description="Disordered" evidence="7">
    <location>
        <begin position="257"/>
        <end position="308"/>
    </location>
</feature>
<dbReference type="FunFam" id="3.30.530.20:FF:000011">
    <property type="entry name" value="cytoplasmic phosphatidylinositol transfer protein 1 isoform X2"/>
    <property type="match status" value="1"/>
</dbReference>
<dbReference type="GO" id="GO:0005634">
    <property type="term" value="C:nucleus"/>
    <property type="evidence" value="ECO:0007669"/>
    <property type="project" value="UniProtKB-ARBA"/>
</dbReference>
<reference evidence="9 10" key="1">
    <citation type="journal article" date="2016" name="Genome Biol. Evol.">
        <title>Gene Family Evolution Reflects Adaptation to Soil Environmental Stressors in the Genome of the Collembolan Orchesella cincta.</title>
        <authorList>
            <person name="Faddeeva-Vakhrusheva A."/>
            <person name="Derks M.F."/>
            <person name="Anvar S.Y."/>
            <person name="Agamennone V."/>
            <person name="Suring W."/>
            <person name="Smit S."/>
            <person name="van Straalen N.M."/>
            <person name="Roelofs D."/>
        </authorList>
    </citation>
    <scope>NUCLEOTIDE SEQUENCE [LARGE SCALE GENOMIC DNA]</scope>
    <source>
        <tissue evidence="9">Mixed pool</tissue>
    </source>
</reference>
<evidence type="ECO:0000256" key="7">
    <source>
        <dbReference type="SAM" id="MobiDB-lite"/>
    </source>
</evidence>
<keyword evidence="1" id="KW-0813">Transport</keyword>
<feature type="domain" description="Phosphatidylinositol transfer protein N-terminal" evidence="8">
    <location>
        <begin position="1"/>
        <end position="244"/>
    </location>
</feature>
<dbReference type="GO" id="GO:0035091">
    <property type="term" value="F:phosphatidylinositol binding"/>
    <property type="evidence" value="ECO:0007669"/>
    <property type="project" value="TreeGrafter"/>
</dbReference>
<gene>
    <name evidence="9" type="ORF">Ocin01_13019</name>
</gene>
<evidence type="ECO:0000256" key="2">
    <source>
        <dbReference type="ARBA" id="ARBA00023055"/>
    </source>
</evidence>
<dbReference type="STRING" id="48709.A0A1D2MLD6"/>
<accession>A0A1D2MLD6</accession>
<dbReference type="SUPFAM" id="SSF55961">
    <property type="entry name" value="Bet v1-like"/>
    <property type="match status" value="1"/>
</dbReference>
<feature type="compositionally biased region" description="Basic and acidic residues" evidence="7">
    <location>
        <begin position="271"/>
        <end position="287"/>
    </location>
</feature>
<protein>
    <recommendedName>
        <fullName evidence="5">Cytoplasmic phosphatidylinositol transfer protein 1</fullName>
    </recommendedName>
    <alternativeName>
        <fullName evidence="6">Retinal degeneration B homolog beta</fullName>
    </alternativeName>
</protein>
<keyword evidence="3" id="KW-0446">Lipid-binding</keyword>
<dbReference type="OMA" id="VENRPCE"/>
<proteinExistence type="inferred from homology"/>
<dbReference type="Proteomes" id="UP000094527">
    <property type="component" value="Unassembled WGS sequence"/>
</dbReference>
<sequence length="326" mass="37352">MLLKEYRIPMPFTTEEYKIGQLYMIAKHCHEQSEAGEGVEVVHNVPHEDKVQGKGQYTEKRIYLNSRLPYFLQSIVPRVFYVIEKAWNYYPYTETEYTCSFLPKFSIFIKTRYEDNNGSTENCLGLTEEELELRTVDYVDIAYDELAPKHYKENEDPKFFKSIKTNRGPLMDAWRDSHEPIMCSYKLVKVTFEVWGLQTRVEDLAQRVIRDILLLGHRQAFAWIDEWFGMTPEELREFELKMQQETNEKVLAANAGKEVAAEDPGASGDSLENKLKTLALDEKDGKPSEGAASDGNTSPKEEAVAAGYGNPVTAVASGIKSWLSWS</sequence>
<organism evidence="9 10">
    <name type="scientific">Orchesella cincta</name>
    <name type="common">Springtail</name>
    <name type="synonym">Podura cincta</name>
    <dbReference type="NCBI Taxonomy" id="48709"/>
    <lineage>
        <taxon>Eukaryota</taxon>
        <taxon>Metazoa</taxon>
        <taxon>Ecdysozoa</taxon>
        <taxon>Arthropoda</taxon>
        <taxon>Hexapoda</taxon>
        <taxon>Collembola</taxon>
        <taxon>Entomobryomorpha</taxon>
        <taxon>Entomobryoidea</taxon>
        <taxon>Orchesellidae</taxon>
        <taxon>Orchesellinae</taxon>
        <taxon>Orchesella</taxon>
    </lineage>
</organism>
<dbReference type="Gene3D" id="3.30.530.20">
    <property type="match status" value="1"/>
</dbReference>
<dbReference type="EMBL" id="LJIJ01000936">
    <property type="protein sequence ID" value="ODM93664.1"/>
    <property type="molecule type" value="Genomic_DNA"/>
</dbReference>